<dbReference type="Proteomes" id="UP001220509">
    <property type="component" value="Chromosome"/>
</dbReference>
<accession>A0AAX3M369</accession>
<sequence length="116" mass="13131">MAKSTNSFKYLSNFEDHVINAQGIVRKGNKGVVGGHNLQSFEKIITDQGWNLDDIIVSRTLHPKVTGIYEIEYRLPTLDRELKVVPGQYKNISQPKTVYDPSVISNEQIITWGKEA</sequence>
<organism evidence="1 2">
    <name type="scientific">Paenibacillus kyungheensis</name>
    <dbReference type="NCBI Taxonomy" id="1452732"/>
    <lineage>
        <taxon>Bacteria</taxon>
        <taxon>Bacillati</taxon>
        <taxon>Bacillota</taxon>
        <taxon>Bacilli</taxon>
        <taxon>Bacillales</taxon>
        <taxon>Paenibacillaceae</taxon>
        <taxon>Paenibacillus</taxon>
    </lineage>
</organism>
<proteinExistence type="predicted"/>
<evidence type="ECO:0000313" key="2">
    <source>
        <dbReference type="Proteomes" id="UP001220509"/>
    </source>
</evidence>
<protein>
    <submittedName>
        <fullName evidence="1">CdiA family toxin C-terminal domain-containing protein</fullName>
    </submittedName>
</protein>
<dbReference type="EMBL" id="CP117416">
    <property type="protein sequence ID" value="WCT56591.1"/>
    <property type="molecule type" value="Genomic_DNA"/>
</dbReference>
<dbReference type="CDD" id="cd20686">
    <property type="entry name" value="CdiA-CT_Ec-like"/>
    <property type="match status" value="1"/>
</dbReference>
<evidence type="ECO:0000313" key="1">
    <source>
        <dbReference type="EMBL" id="WCT56591.1"/>
    </source>
</evidence>
<name>A0AAX3M369_9BACL</name>
<dbReference type="KEGG" id="pka:PQ456_03450"/>
<gene>
    <name evidence="1" type="ORF">PQ456_03450</name>
</gene>
<keyword evidence="2" id="KW-1185">Reference proteome</keyword>
<dbReference type="AlphaFoldDB" id="A0AAX3M369"/>
<dbReference type="RefSeq" id="WP_273614866.1">
    <property type="nucleotide sequence ID" value="NZ_CP117416.1"/>
</dbReference>
<reference evidence="1 2" key="1">
    <citation type="submission" date="2023-02" db="EMBL/GenBank/DDBJ databases">
        <title>Genome sequence of Paenibacillus kyungheensis KACC 18744.</title>
        <authorList>
            <person name="Kim S."/>
            <person name="Heo J."/>
            <person name="Kwon S.-W."/>
        </authorList>
    </citation>
    <scope>NUCLEOTIDE SEQUENCE [LARGE SCALE GENOMIC DNA]</scope>
    <source>
        <strain evidence="1 2">KACC 18744</strain>
    </source>
</reference>